<evidence type="ECO:0000313" key="3">
    <source>
        <dbReference type="Proteomes" id="UP000004897"/>
    </source>
</evidence>
<protein>
    <recommendedName>
        <fullName evidence="1">DUF4145 domain-containing protein</fullName>
    </recommendedName>
</protein>
<dbReference type="AlphaFoldDB" id="G5ERS5"/>
<evidence type="ECO:0000313" key="2">
    <source>
        <dbReference type="EMBL" id="EHB87862.1"/>
    </source>
</evidence>
<comment type="caution">
    <text evidence="2">The sequence shown here is derived from an EMBL/GenBank/DDBJ whole genome shotgun (WGS) entry which is preliminary data.</text>
</comment>
<sequence>MKDHLPAYKKVSFMCPHCKVHTGHKFRDLYLCEEEMFSGYNQFSPYEPLTIEYPAPSDGNVEAPAGESAVQAEDMNWHVSICYSCKKSSFWKGTVLVYPAPADPEFPEPSKEMPEKVAELYREASAVFPISKRASAALMRAATEKLVFELTKDSLPQKMNLDGRVKHLSRTVPEDIFKALTVIRVLGNKVLHQKDEEVESVTIFLDEDIQGLPQALANSLNALVNQFIVNRRLIDEMYKIMPDSVLGQLERIIKDYETRGEGNI</sequence>
<gene>
    <name evidence="2" type="ORF">HMPREF0737_00985</name>
</gene>
<proteinExistence type="predicted"/>
<evidence type="ECO:0000259" key="1">
    <source>
        <dbReference type="Pfam" id="PF13643"/>
    </source>
</evidence>
<dbReference type="EMBL" id="ACSB01000008">
    <property type="protein sequence ID" value="EHB87862.1"/>
    <property type="molecule type" value="Genomic_DNA"/>
</dbReference>
<dbReference type="Pfam" id="PF13643">
    <property type="entry name" value="DUF4145"/>
    <property type="match status" value="1"/>
</dbReference>
<dbReference type="HOGENOM" id="CLU_090926_0_0_11"/>
<feature type="domain" description="DUF4145" evidence="1">
    <location>
        <begin position="122"/>
        <end position="196"/>
    </location>
</feature>
<name>G5ERS5_9MICC</name>
<dbReference type="RefSeq" id="WP_005506062.1">
    <property type="nucleotide sequence ID" value="NZ_JH370351.1"/>
</dbReference>
<accession>G5ERS5</accession>
<organism evidence="2 3">
    <name type="scientific">Rothia mucilaginosa M508</name>
    <dbReference type="NCBI Taxonomy" id="563033"/>
    <lineage>
        <taxon>Bacteria</taxon>
        <taxon>Bacillati</taxon>
        <taxon>Actinomycetota</taxon>
        <taxon>Actinomycetes</taxon>
        <taxon>Micrococcales</taxon>
        <taxon>Micrococcaceae</taxon>
        <taxon>Rothia</taxon>
    </lineage>
</organism>
<reference evidence="2 3" key="1">
    <citation type="submission" date="2011-08" db="EMBL/GenBank/DDBJ databases">
        <title>The Genome Sequence of Rothia mucilaginosa M508.</title>
        <authorList>
            <consortium name="The Broad Institute Genome Sequencing Platform"/>
            <consortium name="The Broad Institute Genome Sequencing Center for Infectious Disease"/>
            <person name="Earl A."/>
            <person name="Ward D."/>
            <person name="Feldgarden M."/>
            <person name="Gevers D."/>
            <person name="Sibley C.D."/>
            <person name="Field T.R."/>
            <person name="Grinwis M."/>
            <person name="Eshaghurshan C.S."/>
            <person name="Surette M.G."/>
            <person name="Young S.K."/>
            <person name="Zeng Q."/>
            <person name="Gargeya S."/>
            <person name="Fitzgerald M."/>
            <person name="Haas B."/>
            <person name="Abouelleil A."/>
            <person name="Alvarado L."/>
            <person name="Arachchi H.M."/>
            <person name="Berlin A."/>
            <person name="Brown A."/>
            <person name="Chapman S.B."/>
            <person name="Chen Z."/>
            <person name="Dunbar C."/>
            <person name="Freedman E."/>
            <person name="Gearin G."/>
            <person name="Gellesch M."/>
            <person name="Goldberg J."/>
            <person name="Griggs A."/>
            <person name="Gujja S."/>
            <person name="Heiman D."/>
            <person name="Howarth C."/>
            <person name="Larson L."/>
            <person name="Lui A."/>
            <person name="MacDonald P.J.P."/>
            <person name="Montmayeur A."/>
            <person name="Murphy C."/>
            <person name="Neiman D."/>
            <person name="Pearson M."/>
            <person name="Priest M."/>
            <person name="Roberts A."/>
            <person name="Saif S."/>
            <person name="Shea T."/>
            <person name="Shenoy N."/>
            <person name="Sisk P."/>
            <person name="Stolte C."/>
            <person name="Sykes S."/>
            <person name="Wortman J."/>
            <person name="Nusbaum C."/>
            <person name="Birren B."/>
        </authorList>
    </citation>
    <scope>NUCLEOTIDE SEQUENCE [LARGE SCALE GENOMIC DNA]</scope>
    <source>
        <strain evidence="2 3">M508</strain>
    </source>
</reference>
<dbReference type="InterPro" id="IPR025285">
    <property type="entry name" value="DUF4145"/>
</dbReference>
<dbReference type="Proteomes" id="UP000004897">
    <property type="component" value="Unassembled WGS sequence"/>
</dbReference>